<accession>A0A3P6QHU6</accession>
<reference evidence="2 3" key="1">
    <citation type="submission" date="2018-11" db="EMBL/GenBank/DDBJ databases">
        <authorList>
            <consortium name="Pathogen Informatics"/>
        </authorList>
    </citation>
    <scope>NUCLEOTIDE SEQUENCE [LARGE SCALE GENOMIC DNA]</scope>
</reference>
<name>A0A3P6QHU6_DIBLA</name>
<dbReference type="Proteomes" id="UP000281553">
    <property type="component" value="Unassembled WGS sequence"/>
</dbReference>
<evidence type="ECO:0000313" key="3">
    <source>
        <dbReference type="Proteomes" id="UP000281553"/>
    </source>
</evidence>
<dbReference type="EMBL" id="UYRU01006258">
    <property type="protein sequence ID" value="VDK39855.1"/>
    <property type="molecule type" value="Genomic_DNA"/>
</dbReference>
<evidence type="ECO:0000313" key="2">
    <source>
        <dbReference type="EMBL" id="VDK39855.1"/>
    </source>
</evidence>
<sequence>FLHSVVVHSGRHRSGRYIAYINPLGDNEWYCFNDASVSKCSSNDAINMNYGISDEPDESDCQPQSTAYILVYIAKNAKEEVLRPVTEEDITASLRKRFQEEQQSVDEND</sequence>
<dbReference type="OrthoDB" id="289038at2759"/>
<keyword evidence="3" id="KW-1185">Reference proteome</keyword>
<dbReference type="SUPFAM" id="SSF54001">
    <property type="entry name" value="Cysteine proteinases"/>
    <property type="match status" value="1"/>
</dbReference>
<dbReference type="InterPro" id="IPR050164">
    <property type="entry name" value="Peptidase_C19"/>
</dbReference>
<dbReference type="PROSITE" id="PS50235">
    <property type="entry name" value="USP_3"/>
    <property type="match status" value="1"/>
</dbReference>
<gene>
    <name evidence="2" type="ORF">DILT_LOCUS1078</name>
</gene>
<dbReference type="GO" id="GO:0016579">
    <property type="term" value="P:protein deubiquitination"/>
    <property type="evidence" value="ECO:0007669"/>
    <property type="project" value="InterPro"/>
</dbReference>
<dbReference type="InterPro" id="IPR028889">
    <property type="entry name" value="USP"/>
</dbReference>
<organism evidence="2 3">
    <name type="scientific">Dibothriocephalus latus</name>
    <name type="common">Fish tapeworm</name>
    <name type="synonym">Diphyllobothrium latum</name>
    <dbReference type="NCBI Taxonomy" id="60516"/>
    <lineage>
        <taxon>Eukaryota</taxon>
        <taxon>Metazoa</taxon>
        <taxon>Spiralia</taxon>
        <taxon>Lophotrochozoa</taxon>
        <taxon>Platyhelminthes</taxon>
        <taxon>Cestoda</taxon>
        <taxon>Eucestoda</taxon>
        <taxon>Diphyllobothriidea</taxon>
        <taxon>Diphyllobothriidae</taxon>
        <taxon>Dibothriocephalus</taxon>
    </lineage>
</organism>
<evidence type="ECO:0000259" key="1">
    <source>
        <dbReference type="PROSITE" id="PS50235"/>
    </source>
</evidence>
<feature type="domain" description="USP" evidence="1">
    <location>
        <begin position="1"/>
        <end position="75"/>
    </location>
</feature>
<proteinExistence type="predicted"/>
<feature type="non-terminal residue" evidence="2">
    <location>
        <position position="1"/>
    </location>
</feature>
<protein>
    <recommendedName>
        <fullName evidence="1">USP domain-containing protein</fullName>
    </recommendedName>
</protein>
<dbReference type="Gene3D" id="3.90.70.10">
    <property type="entry name" value="Cysteine proteinases"/>
    <property type="match status" value="1"/>
</dbReference>
<dbReference type="InterPro" id="IPR038765">
    <property type="entry name" value="Papain-like_cys_pep_sf"/>
</dbReference>
<dbReference type="GO" id="GO:0004843">
    <property type="term" value="F:cysteine-type deubiquitinase activity"/>
    <property type="evidence" value="ECO:0007669"/>
    <property type="project" value="InterPro"/>
</dbReference>
<dbReference type="PANTHER" id="PTHR24006">
    <property type="entry name" value="UBIQUITIN CARBOXYL-TERMINAL HYDROLASE"/>
    <property type="match status" value="1"/>
</dbReference>
<dbReference type="InterPro" id="IPR001394">
    <property type="entry name" value="Peptidase_C19_UCH"/>
</dbReference>
<dbReference type="GO" id="GO:0005634">
    <property type="term" value="C:nucleus"/>
    <property type="evidence" value="ECO:0007669"/>
    <property type="project" value="TreeGrafter"/>
</dbReference>
<dbReference type="AlphaFoldDB" id="A0A3P6QHU6"/>
<dbReference type="Pfam" id="PF00443">
    <property type="entry name" value="UCH"/>
    <property type="match status" value="1"/>
</dbReference>
<dbReference type="GO" id="GO:0005829">
    <property type="term" value="C:cytosol"/>
    <property type="evidence" value="ECO:0007669"/>
    <property type="project" value="TreeGrafter"/>
</dbReference>